<dbReference type="AlphaFoldDB" id="A0A0V1HHH2"/>
<comment type="caution">
    <text evidence="2">The sequence shown here is derived from an EMBL/GenBank/DDBJ whole genome shotgun (WGS) entry which is preliminary data.</text>
</comment>
<dbReference type="Proteomes" id="UP000054632">
    <property type="component" value="Unassembled WGS sequence"/>
</dbReference>
<sequence>MSTPRPSQGPHQITSLAYKALPGQQAAAGTAISESNSPPHLSCHNTAINCEYAAKALPINHSEIMLATSLTLQSMHNSSNCPSHSTTHCWGDSSISGISFRSSDICISYPVAMGAIAWAHYCTLEQRRQLCYDRPSWDEARLHHGDITKFLELEYQRSTIGGSRCRVRDLDFGSVCDRRA</sequence>
<evidence type="ECO:0000313" key="4">
    <source>
        <dbReference type="Proteomes" id="UP000054805"/>
    </source>
</evidence>
<dbReference type="EMBL" id="JYDR01000075">
    <property type="protein sequence ID" value="KRY70324.1"/>
    <property type="molecule type" value="Genomic_DNA"/>
</dbReference>
<dbReference type="EMBL" id="JYDS01000370">
    <property type="protein sequence ID" value="KRZ10115.1"/>
    <property type="molecule type" value="Genomic_DNA"/>
</dbReference>
<gene>
    <name evidence="1" type="ORF">T4A_534</name>
    <name evidence="2" type="ORF">T4B_11913</name>
</gene>
<evidence type="ECO:0000313" key="1">
    <source>
        <dbReference type="EMBL" id="KRY70324.1"/>
    </source>
</evidence>
<accession>A0A0V1HHH2</accession>
<organism evidence="2 4">
    <name type="scientific">Trichinella pseudospiralis</name>
    <name type="common">Parasitic roundworm</name>
    <dbReference type="NCBI Taxonomy" id="6337"/>
    <lineage>
        <taxon>Eukaryota</taxon>
        <taxon>Metazoa</taxon>
        <taxon>Ecdysozoa</taxon>
        <taxon>Nematoda</taxon>
        <taxon>Enoplea</taxon>
        <taxon>Dorylaimia</taxon>
        <taxon>Trichinellida</taxon>
        <taxon>Trichinellidae</taxon>
        <taxon>Trichinella</taxon>
    </lineage>
</organism>
<reference evidence="3 4" key="1">
    <citation type="submission" date="2015-01" db="EMBL/GenBank/DDBJ databases">
        <title>Evolution of Trichinella species and genotypes.</title>
        <authorList>
            <person name="Korhonen P.K."/>
            <person name="Edoardo P."/>
            <person name="Giuseppe L.R."/>
            <person name="Gasser R.B."/>
        </authorList>
    </citation>
    <scope>NUCLEOTIDE SEQUENCE [LARGE SCALE GENOMIC DNA]</scope>
    <source>
        <strain evidence="1">ISS13</strain>
        <strain evidence="2">ISS588</strain>
    </source>
</reference>
<keyword evidence="4" id="KW-1185">Reference proteome</keyword>
<protein>
    <submittedName>
        <fullName evidence="2">Uncharacterized protein</fullName>
    </submittedName>
</protein>
<dbReference type="Proteomes" id="UP000054805">
    <property type="component" value="Unassembled WGS sequence"/>
</dbReference>
<evidence type="ECO:0000313" key="3">
    <source>
        <dbReference type="Proteomes" id="UP000054632"/>
    </source>
</evidence>
<name>A0A0V1HHH2_TRIPS</name>
<evidence type="ECO:0000313" key="2">
    <source>
        <dbReference type="EMBL" id="KRZ10115.1"/>
    </source>
</evidence>
<proteinExistence type="predicted"/>